<gene>
    <name evidence="2" type="ordered locus">UWK_03214</name>
</gene>
<keyword evidence="3" id="KW-1185">Reference proteome</keyword>
<dbReference type="AlphaFoldDB" id="M1PTR0"/>
<dbReference type="Proteomes" id="UP000011721">
    <property type="component" value="Chromosome"/>
</dbReference>
<dbReference type="RefSeq" id="WP_015405425.1">
    <property type="nucleotide sequence ID" value="NC_020304.1"/>
</dbReference>
<reference evidence="3" key="1">
    <citation type="journal article" date="2013" name="Stand. Genomic Sci.">
        <title>Complete genome sequence of Desulfocapsa sulfexigens, a marine deltaproteobacterium specialized in disproportionating inorganic sulfur compounds.</title>
        <authorList>
            <person name="Finster K.W."/>
            <person name="Kjeldsen K.U."/>
            <person name="Kube M."/>
            <person name="Reinhardt R."/>
            <person name="Mussmann M."/>
            <person name="Amann R."/>
            <person name="Schreiber L."/>
        </authorList>
    </citation>
    <scope>NUCLEOTIDE SEQUENCE [LARGE SCALE GENOMIC DNA]</scope>
    <source>
        <strain evidence="3">DSM 10523 / SB164P1</strain>
    </source>
</reference>
<evidence type="ECO:0000313" key="3">
    <source>
        <dbReference type="Proteomes" id="UP000011721"/>
    </source>
</evidence>
<evidence type="ECO:0000256" key="1">
    <source>
        <dbReference type="SAM" id="MobiDB-lite"/>
    </source>
</evidence>
<proteinExistence type="predicted"/>
<sequence>MEKLVAELEQIVPFKESTDIGDLVLIVAKEPQMLVYALVTDIERDPTRKDEWWHLSLTFLTVPPQETTWTLRTAQMTGKEIFTMGGEKRFVKAVNLVPSIEKPLQVPPQQKEKSTAKSKASFLKRVK</sequence>
<organism evidence="2 3">
    <name type="scientific">Desulfocapsa sulfexigens (strain DSM 10523 / SB164P1)</name>
    <dbReference type="NCBI Taxonomy" id="1167006"/>
    <lineage>
        <taxon>Bacteria</taxon>
        <taxon>Pseudomonadati</taxon>
        <taxon>Thermodesulfobacteriota</taxon>
        <taxon>Desulfobulbia</taxon>
        <taxon>Desulfobulbales</taxon>
        <taxon>Desulfocapsaceae</taxon>
        <taxon>Desulfocapsa</taxon>
    </lineage>
</organism>
<dbReference type="STRING" id="1167006.UWK_03214"/>
<dbReference type="HOGENOM" id="CLU_161242_0_0_7"/>
<protein>
    <submittedName>
        <fullName evidence="2">Uncharacterized protein</fullName>
    </submittedName>
</protein>
<name>M1PTR0_DESSD</name>
<dbReference type="OrthoDB" id="5398417at2"/>
<dbReference type="KEGG" id="dsf:UWK_03214"/>
<dbReference type="EMBL" id="CP003985">
    <property type="protein sequence ID" value="AGF79741.1"/>
    <property type="molecule type" value="Genomic_DNA"/>
</dbReference>
<accession>M1PTR0</accession>
<feature type="region of interest" description="Disordered" evidence="1">
    <location>
        <begin position="104"/>
        <end position="127"/>
    </location>
</feature>
<evidence type="ECO:0000313" key="2">
    <source>
        <dbReference type="EMBL" id="AGF79741.1"/>
    </source>
</evidence>